<evidence type="ECO:0000256" key="6">
    <source>
        <dbReference type="RuleBase" id="RU363041"/>
    </source>
</evidence>
<evidence type="ECO:0000256" key="1">
    <source>
        <dbReference type="ARBA" id="ARBA00004141"/>
    </source>
</evidence>
<keyword evidence="8" id="KW-1185">Reference proteome</keyword>
<accession>A0AAJ0U2L3</accession>
<name>A0AAJ0U2L3_9GAMM</name>
<protein>
    <recommendedName>
        <fullName evidence="6">Probable membrane transporter protein</fullName>
    </recommendedName>
</protein>
<keyword evidence="5 6" id="KW-0472">Membrane</keyword>
<feature type="transmembrane region" description="Helical" evidence="6">
    <location>
        <begin position="54"/>
        <end position="71"/>
    </location>
</feature>
<reference evidence="7" key="1">
    <citation type="submission" date="2017-08" db="EMBL/GenBank/DDBJ databases">
        <authorList>
            <person name="Imhoff J.F."/>
            <person name="Rahn T."/>
            <person name="Kuenzel S."/>
            <person name="Neulinger S.C."/>
        </authorList>
    </citation>
    <scope>NUCLEOTIDE SEQUENCE</scope>
    <source>
        <strain evidence="7">DSM 11080</strain>
    </source>
</reference>
<feature type="transmembrane region" description="Helical" evidence="6">
    <location>
        <begin position="27"/>
        <end position="45"/>
    </location>
</feature>
<keyword evidence="4 6" id="KW-1133">Transmembrane helix</keyword>
<dbReference type="RefSeq" id="WP_200345313.1">
    <property type="nucleotide sequence ID" value="NZ_NRSJ01000007.1"/>
</dbReference>
<dbReference type="GO" id="GO:0005886">
    <property type="term" value="C:plasma membrane"/>
    <property type="evidence" value="ECO:0007669"/>
    <property type="project" value="UniProtKB-SubCell"/>
</dbReference>
<comment type="subcellular location">
    <subcellularLocation>
        <location evidence="6">Cell membrane</location>
        <topology evidence="6">Multi-pass membrane protein</topology>
    </subcellularLocation>
    <subcellularLocation>
        <location evidence="1">Membrane</location>
        <topology evidence="1">Multi-pass membrane protein</topology>
    </subcellularLocation>
</comment>
<reference evidence="7" key="2">
    <citation type="journal article" date="2020" name="Microorganisms">
        <title>Osmotic Adaptation and Compatible Solute Biosynthesis of Phototrophic Bacteria as Revealed from Genome Analyses.</title>
        <authorList>
            <person name="Imhoff J.F."/>
            <person name="Rahn T."/>
            <person name="Kunzel S."/>
            <person name="Keller A."/>
            <person name="Neulinger S.C."/>
        </authorList>
    </citation>
    <scope>NUCLEOTIDE SEQUENCE</scope>
    <source>
        <strain evidence="7">DSM 11080</strain>
    </source>
</reference>
<dbReference type="InterPro" id="IPR002781">
    <property type="entry name" value="TM_pro_TauE-like"/>
</dbReference>
<dbReference type="PANTHER" id="PTHR43483">
    <property type="entry name" value="MEMBRANE TRANSPORTER PROTEIN HI_0806-RELATED"/>
    <property type="match status" value="1"/>
</dbReference>
<dbReference type="Pfam" id="PF01925">
    <property type="entry name" value="TauE"/>
    <property type="match status" value="1"/>
</dbReference>
<dbReference type="Proteomes" id="UP001296776">
    <property type="component" value="Unassembled WGS sequence"/>
</dbReference>
<evidence type="ECO:0000313" key="8">
    <source>
        <dbReference type="Proteomes" id="UP001296776"/>
    </source>
</evidence>
<evidence type="ECO:0000256" key="4">
    <source>
        <dbReference type="ARBA" id="ARBA00022989"/>
    </source>
</evidence>
<keyword evidence="3 6" id="KW-0812">Transmembrane</keyword>
<evidence type="ECO:0000256" key="5">
    <source>
        <dbReference type="ARBA" id="ARBA00023136"/>
    </source>
</evidence>
<sequence>MDHFLALIAFLVTGSIAGTLAGLLGVGGGAIIVPALIAIFGALHLEGDWTAHQAIATSLVTIIATGSISAYSHHRRNAVDWPLFRVLGSGLLLGAMLGALIGGQIASVWLQRLFALFLFYTGIRMLLQRRMRALRPLPGAAGLSVTGIGFGSVSALLGVGGGILVVPFLARHGVTLRRAVGTASACGVPIAAAGSVGFIVAGWQRPDLPPYSLGFVYWPAALAIVAASMPMANVGARLAHQLPTQTLKRVFAVMLLLVAAALLRG</sequence>
<feature type="transmembrane region" description="Helical" evidence="6">
    <location>
        <begin position="83"/>
        <end position="102"/>
    </location>
</feature>
<evidence type="ECO:0000256" key="2">
    <source>
        <dbReference type="ARBA" id="ARBA00009142"/>
    </source>
</evidence>
<feature type="transmembrane region" description="Helical" evidence="6">
    <location>
        <begin position="215"/>
        <end position="234"/>
    </location>
</feature>
<evidence type="ECO:0000313" key="7">
    <source>
        <dbReference type="EMBL" id="MBK1704141.1"/>
    </source>
</evidence>
<dbReference type="PANTHER" id="PTHR43483:SF3">
    <property type="entry name" value="MEMBRANE TRANSPORTER PROTEIN HI_0806-RELATED"/>
    <property type="match status" value="1"/>
</dbReference>
<gene>
    <name evidence="7" type="ORF">CKO40_06160</name>
</gene>
<feature type="transmembrane region" description="Helical" evidence="6">
    <location>
        <begin position="109"/>
        <end position="127"/>
    </location>
</feature>
<dbReference type="AlphaFoldDB" id="A0AAJ0U2L3"/>
<evidence type="ECO:0000256" key="3">
    <source>
        <dbReference type="ARBA" id="ARBA00022692"/>
    </source>
</evidence>
<keyword evidence="6" id="KW-1003">Cell membrane</keyword>
<feature type="transmembrane region" description="Helical" evidence="6">
    <location>
        <begin position="147"/>
        <end position="170"/>
    </location>
</feature>
<proteinExistence type="inferred from homology"/>
<comment type="similarity">
    <text evidence="2 6">Belongs to the 4-toluene sulfonate uptake permease (TSUP) (TC 2.A.102) family.</text>
</comment>
<comment type="caution">
    <text evidence="7">The sequence shown here is derived from an EMBL/GenBank/DDBJ whole genome shotgun (WGS) entry which is preliminary data.</text>
</comment>
<feature type="transmembrane region" description="Helical" evidence="6">
    <location>
        <begin position="246"/>
        <end position="263"/>
    </location>
</feature>
<organism evidence="7 8">
    <name type="scientific">Halochromatium glycolicum</name>
    <dbReference type="NCBI Taxonomy" id="85075"/>
    <lineage>
        <taxon>Bacteria</taxon>
        <taxon>Pseudomonadati</taxon>
        <taxon>Pseudomonadota</taxon>
        <taxon>Gammaproteobacteria</taxon>
        <taxon>Chromatiales</taxon>
        <taxon>Chromatiaceae</taxon>
        <taxon>Halochromatium</taxon>
    </lineage>
</organism>
<feature type="transmembrane region" description="Helical" evidence="6">
    <location>
        <begin position="182"/>
        <end position="203"/>
    </location>
</feature>
<dbReference type="EMBL" id="NRSJ01000007">
    <property type="protein sequence ID" value="MBK1704141.1"/>
    <property type="molecule type" value="Genomic_DNA"/>
</dbReference>